<keyword evidence="1" id="KW-1133">Transmembrane helix</keyword>
<reference evidence="2 3" key="1">
    <citation type="submission" date="2015-03" db="EMBL/GenBank/DDBJ databases">
        <title>Genome sequence of Kiloniella sp. P1-1, isolated from the gut microflora of Pacific white shrimp, Penaeus vannamei.</title>
        <authorList>
            <person name="Shao Z."/>
            <person name="Wang L."/>
            <person name="Li X."/>
        </authorList>
    </citation>
    <scope>NUCLEOTIDE SEQUENCE [LARGE SCALE GENOMIC DNA]</scope>
    <source>
        <strain evidence="2 3">P1-1</strain>
    </source>
</reference>
<feature type="transmembrane region" description="Helical" evidence="1">
    <location>
        <begin position="59"/>
        <end position="80"/>
    </location>
</feature>
<gene>
    <name evidence="2" type="ORF">WH95_03090</name>
</gene>
<feature type="transmembrane region" description="Helical" evidence="1">
    <location>
        <begin position="124"/>
        <end position="143"/>
    </location>
</feature>
<feature type="transmembrane region" description="Helical" evidence="1">
    <location>
        <begin position="29"/>
        <end position="47"/>
    </location>
</feature>
<evidence type="ECO:0000256" key="1">
    <source>
        <dbReference type="SAM" id="Phobius"/>
    </source>
</evidence>
<dbReference type="RefSeq" id="WP_046502744.1">
    <property type="nucleotide sequence ID" value="NZ_LANI01000002.1"/>
</dbReference>
<keyword evidence="1" id="KW-0472">Membrane</keyword>
<comment type="caution">
    <text evidence="2">The sequence shown here is derived from an EMBL/GenBank/DDBJ whole genome shotgun (WGS) entry which is preliminary data.</text>
</comment>
<evidence type="ECO:0000313" key="2">
    <source>
        <dbReference type="EMBL" id="KKJ78304.1"/>
    </source>
</evidence>
<accession>A0A0M2RCY5</accession>
<keyword evidence="3" id="KW-1185">Reference proteome</keyword>
<feature type="transmembrane region" description="Helical" evidence="1">
    <location>
        <begin position="149"/>
        <end position="168"/>
    </location>
</feature>
<dbReference type="OrthoDB" id="9801622at2"/>
<dbReference type="AlphaFoldDB" id="A0A0M2RCY5"/>
<dbReference type="Proteomes" id="UP000034491">
    <property type="component" value="Unassembled WGS sequence"/>
</dbReference>
<protein>
    <submittedName>
        <fullName evidence="2">Uncharacterized protein</fullName>
    </submittedName>
</protein>
<dbReference type="STRING" id="1549748.WH95_03090"/>
<feature type="transmembrane region" description="Helical" evidence="1">
    <location>
        <begin position="100"/>
        <end position="119"/>
    </location>
</feature>
<keyword evidence="1" id="KW-0812">Transmembrane</keyword>
<evidence type="ECO:0000313" key="3">
    <source>
        <dbReference type="Proteomes" id="UP000034491"/>
    </source>
</evidence>
<organism evidence="2 3">
    <name type="scientific">Kiloniella litopenaei</name>
    <dbReference type="NCBI Taxonomy" id="1549748"/>
    <lineage>
        <taxon>Bacteria</taxon>
        <taxon>Pseudomonadati</taxon>
        <taxon>Pseudomonadota</taxon>
        <taxon>Alphaproteobacteria</taxon>
        <taxon>Rhodospirillales</taxon>
        <taxon>Kiloniellaceae</taxon>
        <taxon>Kiloniella</taxon>
    </lineage>
</organism>
<name>A0A0M2RCY5_9PROT</name>
<proteinExistence type="predicted"/>
<dbReference type="EMBL" id="LANI01000002">
    <property type="protein sequence ID" value="KKJ78304.1"/>
    <property type="molecule type" value="Genomic_DNA"/>
</dbReference>
<sequence length="189" mass="20793">MQELNLSVFEMINATSDTALWLIDWGRFLSWWPQLIAVCGLLIFILGKNDDTAGGILPVLATIGVATGLNHTLAWAYPLVSPVDIHMGYSWMRGASLGQWMGPYPIFLSTLTLSCMIWFRNYLFCGCLCCLVIANAWGVVLVGNYFPSQFLLGMVIGASGTLLVVLCVHGQRKLRDYATSSENTLSTMS</sequence>